<dbReference type="RefSeq" id="WP_005530808.1">
    <property type="nucleotide sequence ID" value="NZ_BJLD01000001.1"/>
</dbReference>
<evidence type="ECO:0000313" key="2">
    <source>
        <dbReference type="Proteomes" id="UP000315234"/>
    </source>
</evidence>
<dbReference type="InterPro" id="IPR009467">
    <property type="entry name" value="Glycolipid-bd_prot_put"/>
</dbReference>
<gene>
    <name evidence="1" type="ORF">Cst04h_07050</name>
</gene>
<dbReference type="AlphaFoldDB" id="A0ABC9ZK14"/>
<proteinExistence type="predicted"/>
<evidence type="ECO:0000313" key="1">
    <source>
        <dbReference type="EMBL" id="GEA42535.1"/>
    </source>
</evidence>
<reference evidence="1 2" key="1">
    <citation type="submission" date="2019-06" db="EMBL/GenBank/DDBJ databases">
        <title>Draft genome sequence of Corynebacterium striatum NBRC 15291.</title>
        <authorList>
            <person name="Miura T."/>
            <person name="Furukawa M."/>
            <person name="Shimamura M."/>
            <person name="Ohyama Y."/>
            <person name="Yamazoe A."/>
            <person name="Kawasaki H."/>
        </authorList>
    </citation>
    <scope>NUCLEOTIDE SEQUENCE [LARGE SCALE GENOMIC DNA]</scope>
    <source>
        <strain evidence="1 2">NBRC 15291</strain>
    </source>
</reference>
<organism evidence="1 2">
    <name type="scientific">Corynebacterium striatum</name>
    <dbReference type="NCBI Taxonomy" id="43770"/>
    <lineage>
        <taxon>Bacteria</taxon>
        <taxon>Bacillati</taxon>
        <taxon>Actinomycetota</taxon>
        <taxon>Actinomycetes</taxon>
        <taxon>Mycobacteriales</taxon>
        <taxon>Corynebacteriaceae</taxon>
        <taxon>Corynebacterium</taxon>
    </lineage>
</organism>
<sequence>MERTYKWEHVETPLIRNEAAVHFLGAGLTASGVQYGDGYEATWELRAAENWVTERVSVNVEGDGWGRSLELFRSEQGVWSAETNEEGAQPEDLPSPGIVQSADLKAALDCDLGLCPLTNTMPIRRLTLLETQVPKTQLIMAWIDIPSLQVIASDQYYSSVDAETVRYKSGTRGVDVELEVDGDGVVVHYPDLARRV</sequence>
<protein>
    <recommendedName>
        <fullName evidence="3">Glycolipid-binding domain-containing protein</fullName>
    </recommendedName>
</protein>
<dbReference type="SUPFAM" id="SSF159275">
    <property type="entry name" value="PA1994-like"/>
    <property type="match status" value="1"/>
</dbReference>
<comment type="caution">
    <text evidence="1">The sequence shown here is derived from an EMBL/GenBank/DDBJ whole genome shotgun (WGS) entry which is preliminary data.</text>
</comment>
<dbReference type="Proteomes" id="UP000315234">
    <property type="component" value="Unassembled WGS sequence"/>
</dbReference>
<dbReference type="Pfam" id="PF06475">
    <property type="entry name" value="Glycolipid_bind"/>
    <property type="match status" value="1"/>
</dbReference>
<accession>A0ABC9ZK14</accession>
<evidence type="ECO:0008006" key="3">
    <source>
        <dbReference type="Google" id="ProtNLM"/>
    </source>
</evidence>
<dbReference type="EMBL" id="BJLD01000001">
    <property type="protein sequence ID" value="GEA42535.1"/>
    <property type="molecule type" value="Genomic_DNA"/>
</dbReference>
<name>A0ABC9ZK14_CORST</name>